<accession>A0A0A8YD16</accession>
<sequence length="24" mass="2688">MKFILSIACLLRSRLGFSSLCSEL</sequence>
<protein>
    <submittedName>
        <fullName evidence="1">Uncharacterized protein</fullName>
    </submittedName>
</protein>
<proteinExistence type="predicted"/>
<name>A0A0A8YD16_ARUDO</name>
<reference evidence="1" key="2">
    <citation type="journal article" date="2015" name="Data Brief">
        <title>Shoot transcriptome of the giant reed, Arundo donax.</title>
        <authorList>
            <person name="Barrero R.A."/>
            <person name="Guerrero F.D."/>
            <person name="Moolhuijzen P."/>
            <person name="Goolsby J.A."/>
            <person name="Tidwell J."/>
            <person name="Bellgard S.E."/>
            <person name="Bellgard M.I."/>
        </authorList>
    </citation>
    <scope>NUCLEOTIDE SEQUENCE</scope>
    <source>
        <tissue evidence="1">Shoot tissue taken approximately 20 cm above the soil surface</tissue>
    </source>
</reference>
<evidence type="ECO:0000313" key="1">
    <source>
        <dbReference type="EMBL" id="JAD23684.1"/>
    </source>
</evidence>
<organism evidence="1">
    <name type="scientific">Arundo donax</name>
    <name type="common">Giant reed</name>
    <name type="synonym">Donax arundinaceus</name>
    <dbReference type="NCBI Taxonomy" id="35708"/>
    <lineage>
        <taxon>Eukaryota</taxon>
        <taxon>Viridiplantae</taxon>
        <taxon>Streptophyta</taxon>
        <taxon>Embryophyta</taxon>
        <taxon>Tracheophyta</taxon>
        <taxon>Spermatophyta</taxon>
        <taxon>Magnoliopsida</taxon>
        <taxon>Liliopsida</taxon>
        <taxon>Poales</taxon>
        <taxon>Poaceae</taxon>
        <taxon>PACMAD clade</taxon>
        <taxon>Arundinoideae</taxon>
        <taxon>Arundineae</taxon>
        <taxon>Arundo</taxon>
    </lineage>
</organism>
<reference evidence="1" key="1">
    <citation type="submission" date="2014-09" db="EMBL/GenBank/DDBJ databases">
        <authorList>
            <person name="Magalhaes I.L.F."/>
            <person name="Oliveira U."/>
            <person name="Santos F.R."/>
            <person name="Vidigal T.H.D.A."/>
            <person name="Brescovit A.D."/>
            <person name="Santos A.J."/>
        </authorList>
    </citation>
    <scope>NUCLEOTIDE SEQUENCE</scope>
    <source>
        <tissue evidence="1">Shoot tissue taken approximately 20 cm above the soil surface</tissue>
    </source>
</reference>
<dbReference type="AlphaFoldDB" id="A0A0A8YD16"/>
<dbReference type="EMBL" id="GBRH01274211">
    <property type="protein sequence ID" value="JAD23684.1"/>
    <property type="molecule type" value="Transcribed_RNA"/>
</dbReference>